<dbReference type="InterPro" id="IPR001584">
    <property type="entry name" value="Integrase_cat-core"/>
</dbReference>
<evidence type="ECO:0000313" key="2">
    <source>
        <dbReference type="EMBL" id="CAH9143716.1"/>
    </source>
</evidence>
<sequence>MMWIYMLKYKSDVFKVFVKFKRLVENQSGNSIKILRTDGGGEYTSKEFTKFCEDNGIVHEVTSPYTPQHNGVAERRNRTILNMVRCMLKEKELPKHLWGEAANTAAYLLNKCPTKKLEGKVPETVWTGVKPSVRNLRVFGSLCYKHVPDQKRRKLDDKGVPMVLVGYHVAGSYKLFDPITKGFAYSKDVVFNEVERWDWNSIQHQKRTFTRILDEETEPISENINQVTTENLAETRTQRPQRNKQQSSRLAGYEVYEDTEINEEGELLHLALQADCETLDWKQALTQKEWKEAMIEEIKAIEKNSTWELISLPTGKRPISVKWVFKTKYKPDGTVSKYKARLVARGFLQKEGLDYTEVYAPVARIETIRMVVALANKRGWNMAQLDVKSAFLNGELEEEVYITQPPGFEIKGAEDKVLKLRKALYGLKQAPRAWNKKIKACLHELGFKNCISEHGVYVKRTHSDIIVICLYVDDLLVTSSSFEQIEIFKGQMEREFEMTDLGQLAYFLGMEFCFLADGVFIHQKKYIADVLKKYHMIECNHANSPMEPRLKLELCEEEKEVDESFFRSIVGSLRFIYNTRPDITFSVGLVSRFMQTPRQSHYSAAKRILRYLKGTSEFGIWYPKEELEVEMENLIGFSDSDWKGDSVERKSTTGYVFKLYGCPISWSSRKQPKVSLSTCEAEYVAAAYAACQGVWLNVLLSEILGEEQEAFQLLVDNKSAINLALNPVSHGRSKHIETKYHWLREKVSEGKLVLIYCRSDEQISDILTKPLPVDKFKKLREELGVRNSVS</sequence>
<dbReference type="PANTHER" id="PTHR11439:SF515">
    <property type="entry name" value="GAG-POL POLYPROTEIN"/>
    <property type="match status" value="1"/>
</dbReference>
<comment type="caution">
    <text evidence="2">The sequence shown here is derived from an EMBL/GenBank/DDBJ whole genome shotgun (WGS) entry which is preliminary data.</text>
</comment>
<dbReference type="PANTHER" id="PTHR11439">
    <property type="entry name" value="GAG-POL-RELATED RETROTRANSPOSON"/>
    <property type="match status" value="1"/>
</dbReference>
<feature type="domain" description="Integrase catalytic" evidence="1">
    <location>
        <begin position="1"/>
        <end position="130"/>
    </location>
</feature>
<accession>A0AAV0G6V7</accession>
<reference evidence="2" key="1">
    <citation type="submission" date="2022-07" db="EMBL/GenBank/DDBJ databases">
        <authorList>
            <person name="Macas J."/>
            <person name="Novak P."/>
            <person name="Neumann P."/>
        </authorList>
    </citation>
    <scope>NUCLEOTIDE SEQUENCE</scope>
</reference>
<proteinExistence type="predicted"/>
<dbReference type="InterPro" id="IPR013103">
    <property type="entry name" value="RVT_2"/>
</dbReference>
<dbReference type="InterPro" id="IPR057670">
    <property type="entry name" value="SH3_retrovirus"/>
</dbReference>
<gene>
    <name evidence="2" type="ORF">CEPIT_LOCUS40882</name>
</gene>
<organism evidence="2 3">
    <name type="scientific">Cuscuta epithymum</name>
    <dbReference type="NCBI Taxonomy" id="186058"/>
    <lineage>
        <taxon>Eukaryota</taxon>
        <taxon>Viridiplantae</taxon>
        <taxon>Streptophyta</taxon>
        <taxon>Embryophyta</taxon>
        <taxon>Tracheophyta</taxon>
        <taxon>Spermatophyta</taxon>
        <taxon>Magnoliopsida</taxon>
        <taxon>eudicotyledons</taxon>
        <taxon>Gunneridae</taxon>
        <taxon>Pentapetalae</taxon>
        <taxon>asterids</taxon>
        <taxon>lamiids</taxon>
        <taxon>Solanales</taxon>
        <taxon>Convolvulaceae</taxon>
        <taxon>Cuscuteae</taxon>
        <taxon>Cuscuta</taxon>
        <taxon>Cuscuta subgen. Cuscuta</taxon>
    </lineage>
</organism>
<dbReference type="GO" id="GO:0015074">
    <property type="term" value="P:DNA integration"/>
    <property type="evidence" value="ECO:0007669"/>
    <property type="project" value="InterPro"/>
</dbReference>
<dbReference type="GO" id="GO:0003676">
    <property type="term" value="F:nucleic acid binding"/>
    <property type="evidence" value="ECO:0007669"/>
    <property type="project" value="InterPro"/>
</dbReference>
<dbReference type="Pfam" id="PF25597">
    <property type="entry name" value="SH3_retrovirus"/>
    <property type="match status" value="1"/>
</dbReference>
<protein>
    <recommendedName>
        <fullName evidence="1">Integrase catalytic domain-containing protein</fullName>
    </recommendedName>
</protein>
<dbReference type="CDD" id="cd09272">
    <property type="entry name" value="RNase_HI_RT_Ty1"/>
    <property type="match status" value="1"/>
</dbReference>
<keyword evidence="3" id="KW-1185">Reference proteome</keyword>
<dbReference type="InterPro" id="IPR012337">
    <property type="entry name" value="RNaseH-like_sf"/>
</dbReference>
<dbReference type="Gene3D" id="3.30.420.10">
    <property type="entry name" value="Ribonuclease H-like superfamily/Ribonuclease H"/>
    <property type="match status" value="1"/>
</dbReference>
<dbReference type="SUPFAM" id="SSF56672">
    <property type="entry name" value="DNA/RNA polymerases"/>
    <property type="match status" value="1"/>
</dbReference>
<dbReference type="EMBL" id="CAMAPF010001056">
    <property type="protein sequence ID" value="CAH9143716.1"/>
    <property type="molecule type" value="Genomic_DNA"/>
</dbReference>
<dbReference type="Proteomes" id="UP001152523">
    <property type="component" value="Unassembled WGS sequence"/>
</dbReference>
<dbReference type="AlphaFoldDB" id="A0AAV0G6V7"/>
<dbReference type="SUPFAM" id="SSF53098">
    <property type="entry name" value="Ribonuclease H-like"/>
    <property type="match status" value="1"/>
</dbReference>
<evidence type="ECO:0000313" key="3">
    <source>
        <dbReference type="Proteomes" id="UP001152523"/>
    </source>
</evidence>
<name>A0AAV0G6V7_9ASTE</name>
<dbReference type="InterPro" id="IPR036397">
    <property type="entry name" value="RNaseH_sf"/>
</dbReference>
<dbReference type="Pfam" id="PF07727">
    <property type="entry name" value="RVT_2"/>
    <property type="match status" value="1"/>
</dbReference>
<dbReference type="InterPro" id="IPR043502">
    <property type="entry name" value="DNA/RNA_pol_sf"/>
</dbReference>
<evidence type="ECO:0000259" key="1">
    <source>
        <dbReference type="PROSITE" id="PS50994"/>
    </source>
</evidence>
<dbReference type="PROSITE" id="PS50994">
    <property type="entry name" value="INTEGRASE"/>
    <property type="match status" value="1"/>
</dbReference>